<evidence type="ECO:0000256" key="10">
    <source>
        <dbReference type="SAM" id="Phobius"/>
    </source>
</evidence>
<comment type="caution">
    <text evidence="13">The sequence shown here is derived from an EMBL/GenBank/DDBJ whole genome shotgun (WGS) entry which is preliminary data.</text>
</comment>
<dbReference type="Proteomes" id="UP000638732">
    <property type="component" value="Unassembled WGS sequence"/>
</dbReference>
<gene>
    <name evidence="13" type="ORF">GSY63_23800</name>
</gene>
<evidence type="ECO:0000256" key="3">
    <source>
        <dbReference type="ARBA" id="ARBA00022692"/>
    </source>
</evidence>
<dbReference type="EMBL" id="WWEO01000045">
    <property type="protein sequence ID" value="NCD72410.1"/>
    <property type="molecule type" value="Genomic_DNA"/>
</dbReference>
<evidence type="ECO:0000313" key="13">
    <source>
        <dbReference type="EMBL" id="NCD72410.1"/>
    </source>
</evidence>
<proteinExistence type="inferred from homology"/>
<keyword evidence="4" id="KW-0732">Signal</keyword>
<evidence type="ECO:0000256" key="5">
    <source>
        <dbReference type="ARBA" id="ARBA00022824"/>
    </source>
</evidence>
<evidence type="ECO:0000256" key="1">
    <source>
        <dbReference type="ARBA" id="ARBA00004115"/>
    </source>
</evidence>
<evidence type="ECO:0000256" key="9">
    <source>
        <dbReference type="ARBA" id="ARBA00023277"/>
    </source>
</evidence>
<evidence type="ECO:0000313" key="14">
    <source>
        <dbReference type="Proteomes" id="UP000638732"/>
    </source>
</evidence>
<name>A0A965ZKL0_9SPHI</name>
<dbReference type="AlphaFoldDB" id="A0A965ZKL0"/>
<dbReference type="Gene3D" id="2.60.40.10">
    <property type="entry name" value="Immunoglobulins"/>
    <property type="match status" value="1"/>
</dbReference>
<keyword evidence="6 10" id="KW-1133">Transmembrane helix</keyword>
<dbReference type="InterPro" id="IPR008979">
    <property type="entry name" value="Galactose-bd-like_sf"/>
</dbReference>
<evidence type="ECO:0000259" key="12">
    <source>
        <dbReference type="Pfam" id="PF18962"/>
    </source>
</evidence>
<accession>A0A965ZKL0</accession>
<evidence type="ECO:0000256" key="7">
    <source>
        <dbReference type="ARBA" id="ARBA00023136"/>
    </source>
</evidence>
<protein>
    <submittedName>
        <fullName evidence="13">T9SS type A sorting domain-containing protein</fullName>
    </submittedName>
</protein>
<dbReference type="InterPro" id="IPR013783">
    <property type="entry name" value="Ig-like_fold"/>
</dbReference>
<comment type="subcellular location">
    <subcellularLocation>
        <location evidence="1">Endoplasmic reticulum membrane</location>
        <topology evidence="1">Single-pass type I membrane protein</topology>
    </subcellularLocation>
</comment>
<dbReference type="Pfam" id="PF18962">
    <property type="entry name" value="Por_Secre_tail"/>
    <property type="match status" value="1"/>
</dbReference>
<keyword evidence="3 10" id="KW-0812">Transmembrane</keyword>
<keyword evidence="8" id="KW-0325">Glycoprotein</keyword>
<keyword evidence="5" id="KW-0256">Endoplasmic reticulum</keyword>
<dbReference type="Gene3D" id="2.60.120.430">
    <property type="entry name" value="Galactose-binding lectin"/>
    <property type="match status" value="2"/>
</dbReference>
<feature type="domain" description="Secretion system C-terminal sorting" evidence="12">
    <location>
        <begin position="932"/>
        <end position="1012"/>
    </location>
</feature>
<dbReference type="GO" id="GO:0016020">
    <property type="term" value="C:membrane"/>
    <property type="evidence" value="ECO:0007669"/>
    <property type="project" value="TreeGrafter"/>
</dbReference>
<dbReference type="RefSeq" id="WP_166588356.1">
    <property type="nucleotide sequence ID" value="NZ_WWEO01000045.1"/>
</dbReference>
<dbReference type="PANTHER" id="PTHR13460:SF0">
    <property type="entry name" value="MALECTIN"/>
    <property type="match status" value="1"/>
</dbReference>
<dbReference type="InterPro" id="IPR021720">
    <property type="entry name" value="Malectin_dom"/>
</dbReference>
<feature type="domain" description="Malectin" evidence="11">
    <location>
        <begin position="748"/>
        <end position="887"/>
    </location>
</feature>
<feature type="transmembrane region" description="Helical" evidence="10">
    <location>
        <begin position="20"/>
        <end position="46"/>
    </location>
</feature>
<reference evidence="13" key="2">
    <citation type="submission" date="2020-10" db="EMBL/GenBank/DDBJ databases">
        <title>Mucilaginibacter sp. nov., isolated from soil.</title>
        <authorList>
            <person name="Jeon C.O."/>
        </authorList>
    </citation>
    <scope>NUCLEOTIDE SEQUENCE</scope>
    <source>
        <strain evidence="13">R11</strain>
    </source>
</reference>
<evidence type="ECO:0000259" key="11">
    <source>
        <dbReference type="Pfam" id="PF11721"/>
    </source>
</evidence>
<sequence length="1013" mass="108907">MNYTFTNYGTLFLKRNKKFFNSVIIILLLSIPYHVFAAFTTVNIAFRTTTSSPPSGYIAEIGSAYSTTTGRGWINPVTKAPQSMAANMRLRTGSSEARLLGVAQMQSSTTNENLGVFEYAVPNGLYRVVIGVGDDSYFDSDHQLNIEGLPVVADFVPSTSVKHKIATGVVQVSDGKLTIDPNGGINSKMNFIIISDGNTTVTDAAAPTTTMRLVGKVISGTSYDSSVQVFCSATAGASGLKTFQYSINNAAYLAYTQPLTIQGAGNYSVTIKATDADNHQVTSAPITFSIAASASKSTGMVVQNLDNFPSNDHLAFSYLQTPWRRTDPDTTPYNANHDTVKLRIFNRGSGNVIINKLTLSRPAAWKVLSINTDTTLALPITIAPTKSADISIRFLIKNAASRVKIFHDTLSIASNDSISPTKKIMLDGLWQLHGEGLTEPWTQEVFNLYNFTSTTGFNHDDNGLKGSGVVPNSSEVAASYFVQADLSRPIVITEIAQYHGCCKAVTPMAYYLKGASTSKTVFTTNNLDGQSVLPRQIASSLLSKVSVTSISGSFGFLSDYTIYSDPAKNYQGKIGIRFWKAIDANGNMIPNAFLAGTDYLGTPFSNGDYNDDVYYIQNIKPESGTAFYPTLVATPEDVVFPAALTNSSQNFSVNLFNPGHTYPDGSSDPVVTIKSAKISGPNASEFNVGTLSATKVNLLSSVTLGVNFVPKTLGIKNAVLIVDYGNATPLRIPLYGIANTTAQTISVVQRIKAGSDVALKINNQQWISDKPYRTGSIKLDAQTVKTPVSSTTADSLYQTYLSAAADLAVTNLNIPVTNGSYMVRMHFAENYFTAELGRIFSISIENQTVLSAFDIFKEVGYRTALVKDFNATVNDGVLSVKFTPTANRVSIAGIEIFKASATTLMAAKPDVGLTEVKTDSLKSNGNTNKIVVYPNPNTGEVVQLIADSFKPLETVNYSINSLYGVAVKKDTFITDTQGKAQISVALPAKLTKGIYLINFLSGSGSSSSKFIVQ</sequence>
<reference evidence="13" key="1">
    <citation type="submission" date="2020-01" db="EMBL/GenBank/DDBJ databases">
        <authorList>
            <person name="Seo Y.L."/>
        </authorList>
    </citation>
    <scope>NUCLEOTIDE SEQUENCE</scope>
    <source>
        <strain evidence="13">R11</strain>
    </source>
</reference>
<evidence type="ECO:0000256" key="2">
    <source>
        <dbReference type="ARBA" id="ARBA00009141"/>
    </source>
</evidence>
<evidence type="ECO:0000256" key="6">
    <source>
        <dbReference type="ARBA" id="ARBA00022989"/>
    </source>
</evidence>
<dbReference type="InterPro" id="IPR039155">
    <property type="entry name" value="MLEC"/>
</dbReference>
<evidence type="ECO:0000256" key="4">
    <source>
        <dbReference type="ARBA" id="ARBA00022729"/>
    </source>
</evidence>
<dbReference type="PANTHER" id="PTHR13460">
    <property type="match status" value="1"/>
</dbReference>
<dbReference type="SUPFAM" id="SSF49785">
    <property type="entry name" value="Galactose-binding domain-like"/>
    <property type="match status" value="1"/>
</dbReference>
<dbReference type="NCBIfam" id="TIGR04183">
    <property type="entry name" value="Por_Secre_tail"/>
    <property type="match status" value="1"/>
</dbReference>
<dbReference type="InterPro" id="IPR026444">
    <property type="entry name" value="Secre_tail"/>
</dbReference>
<dbReference type="GO" id="GO:0030246">
    <property type="term" value="F:carbohydrate binding"/>
    <property type="evidence" value="ECO:0007669"/>
    <property type="project" value="InterPro"/>
</dbReference>
<dbReference type="Pfam" id="PF11721">
    <property type="entry name" value="Malectin"/>
    <property type="match status" value="1"/>
</dbReference>
<comment type="similarity">
    <text evidence="2">Belongs to the malectin family.</text>
</comment>
<organism evidence="13 14">
    <name type="scientific">Mucilaginibacter agri</name>
    <dbReference type="NCBI Taxonomy" id="2695265"/>
    <lineage>
        <taxon>Bacteria</taxon>
        <taxon>Pseudomonadati</taxon>
        <taxon>Bacteroidota</taxon>
        <taxon>Sphingobacteriia</taxon>
        <taxon>Sphingobacteriales</taxon>
        <taxon>Sphingobacteriaceae</taxon>
        <taxon>Mucilaginibacter</taxon>
    </lineage>
</organism>
<evidence type="ECO:0000256" key="8">
    <source>
        <dbReference type="ARBA" id="ARBA00023180"/>
    </source>
</evidence>
<keyword evidence="7 10" id="KW-0472">Membrane</keyword>
<keyword evidence="14" id="KW-1185">Reference proteome</keyword>
<keyword evidence="9" id="KW-0119">Carbohydrate metabolism</keyword>